<dbReference type="KEGG" id="hdh:G5B40_20035"/>
<keyword evidence="4" id="KW-0560">Oxidoreductase</keyword>
<keyword evidence="5" id="KW-1185">Reference proteome</keyword>
<organism evidence="4 5">
    <name type="scientific">Pikeienuella piscinae</name>
    <dbReference type="NCBI Taxonomy" id="2748098"/>
    <lineage>
        <taxon>Bacteria</taxon>
        <taxon>Pseudomonadati</taxon>
        <taxon>Pseudomonadota</taxon>
        <taxon>Alphaproteobacteria</taxon>
        <taxon>Rhodobacterales</taxon>
        <taxon>Paracoccaceae</taxon>
        <taxon>Pikeienuella</taxon>
    </lineage>
</organism>
<evidence type="ECO:0000256" key="1">
    <source>
        <dbReference type="ARBA" id="ARBA00022630"/>
    </source>
</evidence>
<dbReference type="EMBL" id="CP049056">
    <property type="protein sequence ID" value="QIE57534.1"/>
    <property type="molecule type" value="Genomic_DNA"/>
</dbReference>
<dbReference type="NCBIfam" id="NF008439">
    <property type="entry name" value="PRK11282.1"/>
    <property type="match status" value="1"/>
</dbReference>
<dbReference type="Pfam" id="PF01565">
    <property type="entry name" value="FAD_binding_4"/>
    <property type="match status" value="1"/>
</dbReference>
<dbReference type="InterPro" id="IPR006094">
    <property type="entry name" value="Oxid_FAD_bind_N"/>
</dbReference>
<feature type="domain" description="FAD-binding PCMH-type" evidence="3">
    <location>
        <begin position="1"/>
        <end position="182"/>
    </location>
</feature>
<dbReference type="PANTHER" id="PTHR11748:SF103">
    <property type="entry name" value="GLYCOLATE OXIDASE SUBUNIT GLCE"/>
    <property type="match status" value="1"/>
</dbReference>
<keyword evidence="2" id="KW-0274">FAD</keyword>
<dbReference type="PANTHER" id="PTHR11748">
    <property type="entry name" value="D-LACTATE DEHYDROGENASE"/>
    <property type="match status" value="1"/>
</dbReference>
<dbReference type="GO" id="GO:0071949">
    <property type="term" value="F:FAD binding"/>
    <property type="evidence" value="ECO:0007669"/>
    <property type="project" value="InterPro"/>
</dbReference>
<dbReference type="AlphaFoldDB" id="A0A7M3T6A3"/>
<dbReference type="SUPFAM" id="SSF56176">
    <property type="entry name" value="FAD-binding/transporter-associated domain-like"/>
    <property type="match status" value="1"/>
</dbReference>
<evidence type="ECO:0000313" key="5">
    <source>
        <dbReference type="Proteomes" id="UP000503336"/>
    </source>
</evidence>
<evidence type="ECO:0000256" key="2">
    <source>
        <dbReference type="ARBA" id="ARBA00022827"/>
    </source>
</evidence>
<dbReference type="Gene3D" id="3.30.465.10">
    <property type="match status" value="1"/>
</dbReference>
<reference evidence="4 5" key="1">
    <citation type="submission" date="2020-02" db="EMBL/GenBank/DDBJ databases">
        <title>complete genome sequence of Rhodobacteraceae bacterium.</title>
        <authorList>
            <person name="Park J."/>
            <person name="Kim Y.-S."/>
            <person name="Kim K.-H."/>
        </authorList>
    </citation>
    <scope>NUCLEOTIDE SEQUENCE [LARGE SCALE GENOMIC DNA]</scope>
    <source>
        <strain evidence="4 5">RR4-56</strain>
    </source>
</reference>
<keyword evidence="1" id="KW-0285">Flavoprotein</keyword>
<dbReference type="Proteomes" id="UP000503336">
    <property type="component" value="Chromosome"/>
</dbReference>
<accession>A0A7M3T6A3</accession>
<sequence length="386" mass="39426">MLNAVYSGAEAALAEELRAAHDEGAPVEIVGGGTRRALGQPVQAARALSTSALSGISLYEPGALTLVVGAGTPLADVEAALEAEGQRLPFEPMDHRGLLGSAGEPTIGGVAAINNSGPRRVQAGACRDAMLGVRFVDGRGEVIRNGGRVMKNVTGYDLVKLMAGSWGVLGVLTEIAFKVLPAPEAAATIVIEGLDDAAGVAALSAALGSPWDVNGAAHGAGRTLIRVEGFEKQIAHRAPALVDALKAHGTGEIVTGAASDALWRGVRDVEAFQGREGAVWRLSVKPSDAPPLVASLRAKGDFEAVYDWGGGLVWLFTPEAGDAGAGAIRAETRARGGHATLVRAGASTRAAVDVFEPAPAAIGALEARLRAAFDPKSILNPGRMRG</sequence>
<dbReference type="PROSITE" id="PS51387">
    <property type="entry name" value="FAD_PCMH"/>
    <property type="match status" value="1"/>
</dbReference>
<dbReference type="InterPro" id="IPR016164">
    <property type="entry name" value="FAD-linked_Oxase-like_C"/>
</dbReference>
<protein>
    <submittedName>
        <fullName evidence="4">Glycolate oxidase subunit GlcE</fullName>
        <ecNumber evidence="4">1.1.99.14</ecNumber>
    </submittedName>
</protein>
<evidence type="ECO:0000313" key="4">
    <source>
        <dbReference type="EMBL" id="QIE57534.1"/>
    </source>
</evidence>
<dbReference type="EC" id="1.1.99.14" evidence="4"/>
<name>A0A7M3T6A3_9RHOB</name>
<gene>
    <name evidence="4" type="primary">glcE</name>
    <name evidence="4" type="ORF">G5B40_20035</name>
</gene>
<dbReference type="InterPro" id="IPR016166">
    <property type="entry name" value="FAD-bd_PCMH"/>
</dbReference>
<dbReference type="InterPro" id="IPR016169">
    <property type="entry name" value="FAD-bd_PCMH_sub2"/>
</dbReference>
<evidence type="ECO:0000259" key="3">
    <source>
        <dbReference type="PROSITE" id="PS51387"/>
    </source>
</evidence>
<dbReference type="SUPFAM" id="SSF55103">
    <property type="entry name" value="FAD-linked oxidases, C-terminal domain"/>
    <property type="match status" value="1"/>
</dbReference>
<proteinExistence type="predicted"/>
<dbReference type="InterPro" id="IPR036318">
    <property type="entry name" value="FAD-bd_PCMH-like_sf"/>
</dbReference>
<dbReference type="RefSeq" id="WP_165102637.1">
    <property type="nucleotide sequence ID" value="NZ_CP049056.1"/>
</dbReference>
<dbReference type="GO" id="GO:0019154">
    <property type="term" value="F:glycolate dehydrogenase activity"/>
    <property type="evidence" value="ECO:0007669"/>
    <property type="project" value="UniProtKB-EC"/>
</dbReference>